<evidence type="ECO:0000313" key="3">
    <source>
        <dbReference type="Proteomes" id="UP000216312"/>
    </source>
</evidence>
<gene>
    <name evidence="2" type="ORF">CGW93_03300</name>
</gene>
<proteinExistence type="predicted"/>
<accession>A0A257LTI4</accession>
<dbReference type="InterPro" id="IPR019887">
    <property type="entry name" value="Tscrpt_reg_AsnC/Lrp_C"/>
</dbReference>
<dbReference type="AlphaFoldDB" id="A0A257LTI4"/>
<dbReference type="EMBL" id="NMUJ01000038">
    <property type="protein sequence ID" value="OYV02914.1"/>
    <property type="molecule type" value="Genomic_DNA"/>
</dbReference>
<reference evidence="3" key="1">
    <citation type="submission" date="2017-07" db="EMBL/GenBank/DDBJ databases">
        <title>Novel pathways for hydrocarbon cycling and metabolic interdependencies in hydrothermal sediment communities.</title>
        <authorList>
            <person name="Dombrowski N."/>
            <person name="Seitz K."/>
            <person name="Teske A."/>
            <person name="Baker B."/>
        </authorList>
    </citation>
    <scope>NUCLEOTIDE SEQUENCE [LARGE SCALE GENOMIC DNA]</scope>
</reference>
<feature type="domain" description="Transcription regulator AsnC/Lrp ligand binding" evidence="1">
    <location>
        <begin position="6"/>
        <end position="74"/>
    </location>
</feature>
<dbReference type="SUPFAM" id="SSF54909">
    <property type="entry name" value="Dimeric alpha+beta barrel"/>
    <property type="match status" value="1"/>
</dbReference>
<protein>
    <submittedName>
        <fullName evidence="2">AsnC family transcriptional regulator</fullName>
    </submittedName>
</protein>
<dbReference type="Gene3D" id="3.30.70.920">
    <property type="match status" value="1"/>
</dbReference>
<evidence type="ECO:0000313" key="2">
    <source>
        <dbReference type="EMBL" id="OYV02914.1"/>
    </source>
</evidence>
<sequence>MTSAYVLIKIKAGKIRDVLKELRKIHEIRHLDPVTGPYDIIGFVEAPDLATLGKLVVDRIQAIEGIEDTLTCNVITFEV</sequence>
<evidence type="ECO:0000259" key="1">
    <source>
        <dbReference type="Pfam" id="PF01037"/>
    </source>
</evidence>
<dbReference type="Proteomes" id="UP000216312">
    <property type="component" value="Unassembled WGS sequence"/>
</dbReference>
<organism evidence="2 3">
    <name type="scientific">candidate division WOR-3 bacterium 4484_18</name>
    <dbReference type="NCBI Taxonomy" id="2020626"/>
    <lineage>
        <taxon>Bacteria</taxon>
        <taxon>Bacteria division WOR-3</taxon>
    </lineage>
</organism>
<name>A0A257LTI4_UNCW3</name>
<dbReference type="InterPro" id="IPR011008">
    <property type="entry name" value="Dimeric_a/b-barrel"/>
</dbReference>
<dbReference type="Pfam" id="PF01037">
    <property type="entry name" value="AsnC_trans_reg"/>
    <property type="match status" value="1"/>
</dbReference>
<comment type="caution">
    <text evidence="2">The sequence shown here is derived from an EMBL/GenBank/DDBJ whole genome shotgun (WGS) entry which is preliminary data.</text>
</comment>